<dbReference type="AlphaFoldDB" id="A0A6M5Z305"/>
<protein>
    <submittedName>
        <fullName evidence="1">Uncharacterized protein</fullName>
    </submittedName>
</protein>
<evidence type="ECO:0000313" key="1">
    <source>
        <dbReference type="EMBL" id="QJW99893.1"/>
    </source>
</evidence>
<reference evidence="2" key="1">
    <citation type="submission" date="2020-05" db="EMBL/GenBank/DDBJ databases">
        <title>Frigoriglobus tundricola gen. nov., sp. nov., a psychrotolerant cellulolytic planctomycete of the family Gemmataceae with two divergent copies of 16S rRNA gene.</title>
        <authorList>
            <person name="Kulichevskaya I.S."/>
            <person name="Ivanova A.A."/>
            <person name="Naumoff D.G."/>
            <person name="Beletsky A.V."/>
            <person name="Rijpstra W.I.C."/>
            <person name="Sinninghe Damste J.S."/>
            <person name="Mardanov A.V."/>
            <person name="Ravin N.V."/>
            <person name="Dedysh S.N."/>
        </authorList>
    </citation>
    <scope>NUCLEOTIDE SEQUENCE [LARGE SCALE GENOMIC DNA]</scope>
    <source>
        <strain evidence="2">PL17</strain>
    </source>
</reference>
<dbReference type="KEGG" id="ftj:FTUN_7516"/>
<sequence>MPAQTSFGVADHTSAVLLGAAMLGVNENDRPVVAEPVVSGL</sequence>
<dbReference type="EMBL" id="CP053452">
    <property type="protein sequence ID" value="QJW99893.1"/>
    <property type="molecule type" value="Genomic_DNA"/>
</dbReference>
<name>A0A6M5Z305_9BACT</name>
<accession>A0A6M5Z305</accession>
<gene>
    <name evidence="1" type="ORF">FTUN_7516</name>
</gene>
<proteinExistence type="predicted"/>
<keyword evidence="2" id="KW-1185">Reference proteome</keyword>
<organism evidence="1 2">
    <name type="scientific">Frigoriglobus tundricola</name>
    <dbReference type="NCBI Taxonomy" id="2774151"/>
    <lineage>
        <taxon>Bacteria</taxon>
        <taxon>Pseudomonadati</taxon>
        <taxon>Planctomycetota</taxon>
        <taxon>Planctomycetia</taxon>
        <taxon>Gemmatales</taxon>
        <taxon>Gemmataceae</taxon>
        <taxon>Frigoriglobus</taxon>
    </lineage>
</organism>
<dbReference type="Proteomes" id="UP000503447">
    <property type="component" value="Chromosome"/>
</dbReference>
<evidence type="ECO:0000313" key="2">
    <source>
        <dbReference type="Proteomes" id="UP000503447"/>
    </source>
</evidence>